<dbReference type="Pfam" id="PF06772">
    <property type="entry name" value="LtrA"/>
    <property type="match status" value="1"/>
</dbReference>
<proteinExistence type="predicted"/>
<feature type="transmembrane region" description="Helical" evidence="1">
    <location>
        <begin position="208"/>
        <end position="228"/>
    </location>
</feature>
<dbReference type="EMBL" id="CP094970">
    <property type="protein sequence ID" value="UYM03387.1"/>
    <property type="molecule type" value="Genomic_DNA"/>
</dbReference>
<keyword evidence="1" id="KW-0812">Transmembrane</keyword>
<evidence type="ECO:0000313" key="3">
    <source>
        <dbReference type="Proteomes" id="UP001164390"/>
    </source>
</evidence>
<keyword evidence="1" id="KW-0472">Membrane</keyword>
<dbReference type="PANTHER" id="PTHR36840">
    <property type="entry name" value="BLL5714 PROTEIN"/>
    <property type="match status" value="1"/>
</dbReference>
<dbReference type="InterPro" id="IPR010640">
    <property type="entry name" value="Low_temperature_requirement_A"/>
</dbReference>
<accession>A0AA46YIW0</accession>
<feature type="transmembrane region" description="Helical" evidence="1">
    <location>
        <begin position="314"/>
        <end position="332"/>
    </location>
</feature>
<feature type="transmembrane region" description="Helical" evidence="1">
    <location>
        <begin position="174"/>
        <end position="196"/>
    </location>
</feature>
<dbReference type="RefSeq" id="WP_271631992.1">
    <property type="nucleotide sequence ID" value="NZ_CP094970.1"/>
</dbReference>
<keyword evidence="1" id="KW-1133">Transmembrane helix</keyword>
<dbReference type="PANTHER" id="PTHR36840:SF1">
    <property type="entry name" value="BLL5714 PROTEIN"/>
    <property type="match status" value="1"/>
</dbReference>
<sequence length="392" mass="42839">MQERRLRLVRPVRPRDPDEEHRVATPLELFTDLCFVVAIAQAAASFHHEISHGHILEGALFFAMAFWAIFWAWLNFTWFASAYDNDDVTYRCLTLLQIAGSLVLAAGISQSFDGDFTLVVVGYVIMRVALVVQWVRAGRNDPDHRTTAYRYAVGIVIMQCFWIAFLFFPESIALPAFVLFAIGEMAVPAIAERAGGTPWHPEHVAERYSLFFIIVLGETILSSTVAIQESIDAGNAASELTEVIVGGILIVFSLWWLYFSRGDAEVLRGRSDAANMTWGFGHYFIFASAAAIGAGLAARVDYYTDHSESGGIETAYVLAVPVAVLLCGLYVLRLRQHDPSWRTAAPLFVAAAAVLVAALTPVPEVVIGLILAAAVAAELLNPAGVGEQYVDG</sequence>
<feature type="transmembrane region" description="Helical" evidence="1">
    <location>
        <begin position="280"/>
        <end position="302"/>
    </location>
</feature>
<feature type="transmembrane region" description="Helical" evidence="1">
    <location>
        <begin position="148"/>
        <end position="168"/>
    </location>
</feature>
<feature type="transmembrane region" description="Helical" evidence="1">
    <location>
        <begin position="92"/>
        <end position="110"/>
    </location>
</feature>
<evidence type="ECO:0000313" key="2">
    <source>
        <dbReference type="EMBL" id="UYM03387.1"/>
    </source>
</evidence>
<protein>
    <submittedName>
        <fullName evidence="2">Low temperature requirement protein A</fullName>
    </submittedName>
</protein>
<keyword evidence="3" id="KW-1185">Reference proteome</keyword>
<name>A0AA46YIW0_9ACTN</name>
<evidence type="ECO:0000256" key="1">
    <source>
        <dbReference type="SAM" id="Phobius"/>
    </source>
</evidence>
<feature type="transmembrane region" description="Helical" evidence="1">
    <location>
        <begin position="344"/>
        <end position="377"/>
    </location>
</feature>
<organism evidence="2 3">
    <name type="scientific">Solicola gregarius</name>
    <dbReference type="NCBI Taxonomy" id="2908642"/>
    <lineage>
        <taxon>Bacteria</taxon>
        <taxon>Bacillati</taxon>
        <taxon>Actinomycetota</taxon>
        <taxon>Actinomycetes</taxon>
        <taxon>Propionibacteriales</taxon>
        <taxon>Nocardioidaceae</taxon>
        <taxon>Solicola</taxon>
    </lineage>
</organism>
<feature type="transmembrane region" description="Helical" evidence="1">
    <location>
        <begin position="29"/>
        <end position="47"/>
    </location>
</feature>
<dbReference type="Proteomes" id="UP001164390">
    <property type="component" value="Chromosome"/>
</dbReference>
<gene>
    <name evidence="2" type="ORF">L0C25_12545</name>
</gene>
<dbReference type="AlphaFoldDB" id="A0AA46YIW0"/>
<reference evidence="2" key="1">
    <citation type="submission" date="2022-01" db="EMBL/GenBank/DDBJ databases">
        <title>Nocardioidaceae gen. sp. A5X3R13.</title>
        <authorList>
            <person name="Lopez Marin M.A."/>
            <person name="Uhlik O."/>
        </authorList>
    </citation>
    <scope>NUCLEOTIDE SEQUENCE</scope>
    <source>
        <strain evidence="2">A5X3R13</strain>
    </source>
</reference>
<feature type="transmembrane region" description="Helical" evidence="1">
    <location>
        <begin position="240"/>
        <end position="259"/>
    </location>
</feature>
<feature type="transmembrane region" description="Helical" evidence="1">
    <location>
        <begin position="59"/>
        <end position="80"/>
    </location>
</feature>
<dbReference type="KEGG" id="sgrg:L0C25_12545"/>
<feature type="transmembrane region" description="Helical" evidence="1">
    <location>
        <begin position="116"/>
        <end position="136"/>
    </location>
</feature>